<dbReference type="GO" id="GO:0016747">
    <property type="term" value="F:acyltransferase activity, transferring groups other than amino-acyl groups"/>
    <property type="evidence" value="ECO:0007669"/>
    <property type="project" value="InterPro"/>
</dbReference>
<feature type="transmembrane region" description="Helical" evidence="2">
    <location>
        <begin position="320"/>
        <end position="343"/>
    </location>
</feature>
<dbReference type="RefSeq" id="WP_130454598.1">
    <property type="nucleotide sequence ID" value="NZ_QYAG01000002.1"/>
</dbReference>
<accession>A0A4Q7TPK5</accession>
<dbReference type="InterPro" id="IPR002656">
    <property type="entry name" value="Acyl_transf_3_dom"/>
</dbReference>
<feature type="domain" description="Acyltransferase 3" evidence="3">
    <location>
        <begin position="34"/>
        <end position="370"/>
    </location>
</feature>
<feature type="transmembrane region" description="Helical" evidence="2">
    <location>
        <begin position="212"/>
        <end position="231"/>
    </location>
</feature>
<evidence type="ECO:0000313" key="4">
    <source>
        <dbReference type="EMBL" id="RZT62721.1"/>
    </source>
</evidence>
<protein>
    <submittedName>
        <fullName evidence="4">Acyltransferase-like protein</fullName>
    </submittedName>
</protein>
<feature type="transmembrane region" description="Helical" evidence="2">
    <location>
        <begin position="355"/>
        <end position="374"/>
    </location>
</feature>
<comment type="caution">
    <text evidence="4">The sequence shown here is derived from an EMBL/GenBank/DDBJ whole genome shotgun (WGS) entry which is preliminary data.</text>
</comment>
<keyword evidence="4" id="KW-0012">Acyltransferase</keyword>
<feature type="transmembrane region" description="Helical" evidence="2">
    <location>
        <begin position="188"/>
        <end position="206"/>
    </location>
</feature>
<feature type="region of interest" description="Disordered" evidence="1">
    <location>
        <begin position="1"/>
        <end position="31"/>
    </location>
</feature>
<evidence type="ECO:0000259" key="3">
    <source>
        <dbReference type="Pfam" id="PF01757"/>
    </source>
</evidence>
<proteinExistence type="predicted"/>
<keyword evidence="2" id="KW-0812">Transmembrane</keyword>
<keyword evidence="2" id="KW-0472">Membrane</keyword>
<evidence type="ECO:0000256" key="1">
    <source>
        <dbReference type="SAM" id="MobiDB-lite"/>
    </source>
</evidence>
<keyword evidence="2" id="KW-1133">Transmembrane helix</keyword>
<organism evidence="4 5">
    <name type="scientific">Leucobacter luti</name>
    <dbReference type="NCBI Taxonomy" id="340320"/>
    <lineage>
        <taxon>Bacteria</taxon>
        <taxon>Bacillati</taxon>
        <taxon>Actinomycetota</taxon>
        <taxon>Actinomycetes</taxon>
        <taxon>Micrococcales</taxon>
        <taxon>Microbacteriaceae</taxon>
        <taxon>Leucobacter</taxon>
    </lineage>
</organism>
<reference evidence="4 5" key="1">
    <citation type="journal article" date="2015" name="Stand. Genomic Sci.">
        <title>Genomic Encyclopedia of Bacterial and Archaeal Type Strains, Phase III: the genomes of soil and plant-associated and newly described type strains.</title>
        <authorList>
            <person name="Whitman W.B."/>
            <person name="Woyke T."/>
            <person name="Klenk H.P."/>
            <person name="Zhou Y."/>
            <person name="Lilburn T.G."/>
            <person name="Beck B.J."/>
            <person name="De Vos P."/>
            <person name="Vandamme P."/>
            <person name="Eisen J.A."/>
            <person name="Garrity G."/>
            <person name="Hugenholtz P."/>
            <person name="Kyrpides N.C."/>
        </authorList>
    </citation>
    <scope>NUCLEOTIDE SEQUENCE [LARGE SCALE GENOMIC DNA]</scope>
    <source>
        <strain evidence="4 5">RF6</strain>
    </source>
</reference>
<feature type="transmembrane region" description="Helical" evidence="2">
    <location>
        <begin position="38"/>
        <end position="59"/>
    </location>
</feature>
<feature type="transmembrane region" description="Helical" evidence="2">
    <location>
        <begin position="122"/>
        <end position="145"/>
    </location>
</feature>
<feature type="transmembrane region" description="Helical" evidence="2">
    <location>
        <begin position="243"/>
        <end position="262"/>
    </location>
</feature>
<gene>
    <name evidence="4" type="ORF">EV139_2422</name>
</gene>
<evidence type="ECO:0000313" key="5">
    <source>
        <dbReference type="Proteomes" id="UP000291832"/>
    </source>
</evidence>
<evidence type="ECO:0000256" key="2">
    <source>
        <dbReference type="SAM" id="Phobius"/>
    </source>
</evidence>
<feature type="transmembrane region" description="Helical" evidence="2">
    <location>
        <begin position="268"/>
        <end position="286"/>
    </location>
</feature>
<dbReference type="OrthoDB" id="8206682at2"/>
<name>A0A4Q7TPK5_9MICO</name>
<keyword evidence="4" id="KW-0808">Transferase</keyword>
<dbReference type="Proteomes" id="UP000291832">
    <property type="component" value="Unassembled WGS sequence"/>
</dbReference>
<dbReference type="AlphaFoldDB" id="A0A4Q7TPK5"/>
<feature type="transmembrane region" description="Helical" evidence="2">
    <location>
        <begin position="157"/>
        <end position="176"/>
    </location>
</feature>
<sequence length="465" mass="47655">MTIVAPTPRSAPAPRTARTGRTGRTAAPGSRRDPAVDLVRAACLVAVVAVHALMVGVSVTGDGVVLENALEAWDLFTPFSWVAQMMPLFFILGGFASATHLRRERGRGVRGPEYVALRLRRLLPVPLAAAVATTVALAVLAAAGLDPELVAEAGWRISQPLWFLGVYVLCTAFVPLALRAHERAPRRAVAALGAAVLAVDAIRWVSGVDAVGCANLLFVWLLVQQLGFWLADGRAPSLRQAAWAAAGIAGLIVVGASPANLFEALNPPTAALALLGVVQLAAFAALRHRLAARAGLPRVRRAVDAINGTAMTIYSWHMPVVVLLAGLLLAAQSAPGAAALLPAPLSGDWWLGRPAWLVAAGVAVTLAVSVAGRIERRPRGAAGSVPAGRPGAVSARRAALGVLSGAGGVLVILTATGALWAWALGAALIAAAVWTVSPARLRPADQIAVAGAVAATGPATRPARG</sequence>
<feature type="transmembrane region" description="Helical" evidence="2">
    <location>
        <begin position="79"/>
        <end position="101"/>
    </location>
</feature>
<feature type="compositionally biased region" description="Low complexity" evidence="1">
    <location>
        <begin position="1"/>
        <end position="29"/>
    </location>
</feature>
<keyword evidence="5" id="KW-1185">Reference proteome</keyword>
<feature type="transmembrane region" description="Helical" evidence="2">
    <location>
        <begin position="395"/>
        <end position="413"/>
    </location>
</feature>
<dbReference type="Pfam" id="PF01757">
    <property type="entry name" value="Acyl_transf_3"/>
    <property type="match status" value="1"/>
</dbReference>
<dbReference type="EMBL" id="SHKI01000006">
    <property type="protein sequence ID" value="RZT62721.1"/>
    <property type="molecule type" value="Genomic_DNA"/>
</dbReference>